<protein>
    <submittedName>
        <fullName evidence="3">Uncharacterized protein</fullName>
    </submittedName>
</protein>
<organism evidence="3 4">
    <name type="scientific">Colocasia esculenta</name>
    <name type="common">Wild taro</name>
    <name type="synonym">Arum esculentum</name>
    <dbReference type="NCBI Taxonomy" id="4460"/>
    <lineage>
        <taxon>Eukaryota</taxon>
        <taxon>Viridiplantae</taxon>
        <taxon>Streptophyta</taxon>
        <taxon>Embryophyta</taxon>
        <taxon>Tracheophyta</taxon>
        <taxon>Spermatophyta</taxon>
        <taxon>Magnoliopsida</taxon>
        <taxon>Liliopsida</taxon>
        <taxon>Araceae</taxon>
        <taxon>Aroideae</taxon>
        <taxon>Colocasieae</taxon>
        <taxon>Colocasia</taxon>
    </lineage>
</organism>
<keyword evidence="4" id="KW-1185">Reference proteome</keyword>
<sequence>MNIRWIGMHVPPPPSDITTFQHILHVLPDEPLFLFAGVAGNGFTFHFFLFAIPAGVLGMASKLVSGNHIRSWRNDSLVAAVFTSVVTWAVTAIAFGCHIHIDGHRGWRLSVLEAFIIIITFTQLRYIMMLHAGIFSSKYAGTHGLQVPPAARPWDQKPQEVAGGPPSPPSHSCRGGVVKMC</sequence>
<dbReference type="EMBL" id="NMUH01010226">
    <property type="protein sequence ID" value="MQM20822.1"/>
    <property type="molecule type" value="Genomic_DNA"/>
</dbReference>
<comment type="caution">
    <text evidence="3">The sequence shown here is derived from an EMBL/GenBank/DDBJ whole genome shotgun (WGS) entry which is preliminary data.</text>
</comment>
<evidence type="ECO:0000313" key="4">
    <source>
        <dbReference type="Proteomes" id="UP000652761"/>
    </source>
</evidence>
<evidence type="ECO:0000313" key="3">
    <source>
        <dbReference type="EMBL" id="MQM20822.1"/>
    </source>
</evidence>
<dbReference type="Proteomes" id="UP000652761">
    <property type="component" value="Unassembled WGS sequence"/>
</dbReference>
<name>A0A843XNS7_COLES</name>
<feature type="transmembrane region" description="Helical" evidence="2">
    <location>
        <begin position="77"/>
        <end position="101"/>
    </location>
</feature>
<proteinExistence type="predicted"/>
<keyword evidence="2" id="KW-0472">Membrane</keyword>
<keyword evidence="2" id="KW-1133">Transmembrane helix</keyword>
<dbReference type="Pfam" id="PF05512">
    <property type="entry name" value="AWPM-19"/>
    <property type="match status" value="1"/>
</dbReference>
<dbReference type="PANTHER" id="PTHR33294">
    <property type="entry name" value="AWPM-19-LIKE FAMILY PROTEIN"/>
    <property type="match status" value="1"/>
</dbReference>
<gene>
    <name evidence="3" type="ORF">Taro_053849</name>
</gene>
<dbReference type="InterPro" id="IPR008390">
    <property type="entry name" value="AWPM-19"/>
</dbReference>
<dbReference type="OrthoDB" id="1919377at2759"/>
<dbReference type="AlphaFoldDB" id="A0A843XNS7"/>
<evidence type="ECO:0000256" key="2">
    <source>
        <dbReference type="SAM" id="Phobius"/>
    </source>
</evidence>
<evidence type="ECO:0000256" key="1">
    <source>
        <dbReference type="SAM" id="MobiDB-lite"/>
    </source>
</evidence>
<feature type="transmembrane region" description="Helical" evidence="2">
    <location>
        <begin position="107"/>
        <end position="128"/>
    </location>
</feature>
<accession>A0A843XNS7</accession>
<reference evidence="3" key="1">
    <citation type="submission" date="2017-07" db="EMBL/GenBank/DDBJ databases">
        <title>Taro Niue Genome Assembly and Annotation.</title>
        <authorList>
            <person name="Atibalentja N."/>
            <person name="Keating K."/>
            <person name="Fields C.J."/>
        </authorList>
    </citation>
    <scope>NUCLEOTIDE SEQUENCE</scope>
    <source>
        <strain evidence="3">Niue_2</strain>
        <tissue evidence="3">Leaf</tissue>
    </source>
</reference>
<feature type="transmembrane region" description="Helical" evidence="2">
    <location>
        <begin position="32"/>
        <end position="57"/>
    </location>
</feature>
<dbReference type="PANTHER" id="PTHR33294:SF5">
    <property type="entry name" value="AWPM-19-LIKE FAMILY PROTEIN"/>
    <property type="match status" value="1"/>
</dbReference>
<feature type="region of interest" description="Disordered" evidence="1">
    <location>
        <begin position="152"/>
        <end position="181"/>
    </location>
</feature>
<keyword evidence="2" id="KW-0812">Transmembrane</keyword>